<dbReference type="Proteomes" id="UP000070700">
    <property type="component" value="Unassembled WGS sequence"/>
</dbReference>
<dbReference type="InterPro" id="IPR011989">
    <property type="entry name" value="ARM-like"/>
</dbReference>
<dbReference type="GO" id="GO:0006606">
    <property type="term" value="P:protein import into nucleus"/>
    <property type="evidence" value="ECO:0007669"/>
    <property type="project" value="TreeGrafter"/>
</dbReference>
<dbReference type="OrthoDB" id="288703at2759"/>
<dbReference type="InterPro" id="IPR018247">
    <property type="entry name" value="EF_Hand_1_Ca_BS"/>
</dbReference>
<dbReference type="EMBL" id="KQ947416">
    <property type="protein sequence ID" value="KUJ16197.1"/>
    <property type="molecule type" value="Genomic_DNA"/>
</dbReference>
<protein>
    <recommendedName>
        <fullName evidence="3">SYO1-like TPR repeats domain-containing protein</fullName>
    </recommendedName>
</protein>
<dbReference type="InterPro" id="IPR016024">
    <property type="entry name" value="ARM-type_fold"/>
</dbReference>
<keyword evidence="5" id="KW-1185">Reference proteome</keyword>
<dbReference type="STRING" id="149040.A0A194X8T7"/>
<feature type="compositionally biased region" description="Basic and acidic residues" evidence="2">
    <location>
        <begin position="323"/>
        <end position="335"/>
    </location>
</feature>
<dbReference type="PANTHER" id="PTHR13347:SF1">
    <property type="entry name" value="HEAT REPEAT-CONTAINING PROTEIN 3"/>
    <property type="match status" value="1"/>
</dbReference>
<evidence type="ECO:0000256" key="2">
    <source>
        <dbReference type="SAM" id="MobiDB-lite"/>
    </source>
</evidence>
<sequence length="671" mass="73760">MGKSKPRVRAKNRVDPTSKPIKPPADPELAAIREQRILPVLQDLQCSDVNKRSAAARAITNLIEDTKSRKLLLREQIVRILFEQTLTDSNLGTRTDGWGILRNLALEEDADFCVHLYRKDVLTAIQSVITTIIQTINSKDVPLMKQPKSQQQLVWNLATSVVSLLSSLCGTEEDVVEAVSRIPSLLDFLFGLLSFEPAPSELRHEVLSCMMALTEDNKDVAQQIVDSSDEFKLLLNIKDSERYESVTACGILHNIFGAMQWFDHNTPLEGTSDAILIPVLTKHMDQIQASNGANGHSQHSSPDQVLQLALEITASIASGLQEALEHGSRNEKEFEGFEDEPTGDAVDEMDADVDDEAEDGEEHDVDGDHEMNEDEIDADMALVIGDGPSEDENLGEELTLDHLIQIATPKIIVLAQQTLAASNAYGNKNHALAALNNIAWTVSSIDFSTGHLEKLKRAWISSAQSIWNDIISFVLASNTADVELASAVTSLAWAVAKSIRSTIRVEKEEQRKFMALYQASKGMSLGSQSNGAKAGGEDVVDAFQGLGVKCIGVLGTLALDPAPIALNREIGVFLITVLSSLPDLPPADAVEALNQIFDIYADKSYAFDDPVFWGDNLYKHLEELLPKVKAMAKTIDKRKFGELRARADEANLNLGRFLVYKRKERKSKADD</sequence>
<dbReference type="PANTHER" id="PTHR13347">
    <property type="entry name" value="HEAT REPEAT-CONTAINING PROTEIN 3"/>
    <property type="match status" value="1"/>
</dbReference>
<dbReference type="GeneID" id="28820521"/>
<feature type="region of interest" description="Disordered" evidence="2">
    <location>
        <begin position="1"/>
        <end position="26"/>
    </location>
</feature>
<dbReference type="KEGG" id="psco:LY89DRAFT_617265"/>
<dbReference type="Gene3D" id="1.25.10.10">
    <property type="entry name" value="Leucine-rich Repeat Variant"/>
    <property type="match status" value="1"/>
</dbReference>
<evidence type="ECO:0000313" key="5">
    <source>
        <dbReference type="Proteomes" id="UP000070700"/>
    </source>
</evidence>
<feature type="domain" description="SYO1-like TPR repeats" evidence="3">
    <location>
        <begin position="548"/>
        <end position="664"/>
    </location>
</feature>
<dbReference type="GO" id="GO:0051082">
    <property type="term" value="F:unfolded protein binding"/>
    <property type="evidence" value="ECO:0007669"/>
    <property type="project" value="TreeGrafter"/>
</dbReference>
<feature type="compositionally biased region" description="Acidic residues" evidence="2">
    <location>
        <begin position="336"/>
        <end position="347"/>
    </location>
</feature>
<comment type="similarity">
    <text evidence="1">Belongs to the nuclear import and ribosome assembly adapter family.</text>
</comment>
<proteinExistence type="inferred from homology"/>
<dbReference type="Pfam" id="PF25567">
    <property type="entry name" value="TPR_SYO1"/>
    <property type="match status" value="1"/>
</dbReference>
<dbReference type="InterPro" id="IPR057990">
    <property type="entry name" value="TPR_SYO1"/>
</dbReference>
<dbReference type="FunCoup" id="A0A194X8T7">
    <property type="interactions" value="253"/>
</dbReference>
<dbReference type="InParanoid" id="A0A194X8T7"/>
<dbReference type="GO" id="GO:0042273">
    <property type="term" value="P:ribosomal large subunit biogenesis"/>
    <property type="evidence" value="ECO:0007669"/>
    <property type="project" value="TreeGrafter"/>
</dbReference>
<evidence type="ECO:0000256" key="1">
    <source>
        <dbReference type="ARBA" id="ARBA00049983"/>
    </source>
</evidence>
<dbReference type="RefSeq" id="XP_018070552.1">
    <property type="nucleotide sequence ID" value="XM_018210795.1"/>
</dbReference>
<name>A0A194X8T7_MOLSC</name>
<dbReference type="AlphaFoldDB" id="A0A194X8T7"/>
<dbReference type="PROSITE" id="PS00018">
    <property type="entry name" value="EF_HAND_1"/>
    <property type="match status" value="1"/>
</dbReference>
<organism evidence="4 5">
    <name type="scientific">Mollisia scopiformis</name>
    <name type="common">Conifer needle endophyte fungus</name>
    <name type="synonym">Phialocephala scopiformis</name>
    <dbReference type="NCBI Taxonomy" id="149040"/>
    <lineage>
        <taxon>Eukaryota</taxon>
        <taxon>Fungi</taxon>
        <taxon>Dikarya</taxon>
        <taxon>Ascomycota</taxon>
        <taxon>Pezizomycotina</taxon>
        <taxon>Leotiomycetes</taxon>
        <taxon>Helotiales</taxon>
        <taxon>Mollisiaceae</taxon>
        <taxon>Mollisia</taxon>
    </lineage>
</organism>
<dbReference type="CDD" id="cd13394">
    <property type="entry name" value="Syo1_like"/>
    <property type="match status" value="1"/>
</dbReference>
<accession>A0A194X8T7</accession>
<reference evidence="4 5" key="1">
    <citation type="submission" date="2015-10" db="EMBL/GenBank/DDBJ databases">
        <title>Full genome of DAOMC 229536 Phialocephala scopiformis, a fungal endophyte of spruce producing the potent anti-insectan compound rugulosin.</title>
        <authorList>
            <consortium name="DOE Joint Genome Institute"/>
            <person name="Walker A.K."/>
            <person name="Frasz S.L."/>
            <person name="Seifert K.A."/>
            <person name="Miller J.D."/>
            <person name="Mondo S.J."/>
            <person name="Labutti K."/>
            <person name="Lipzen A."/>
            <person name="Dockter R."/>
            <person name="Kennedy M."/>
            <person name="Grigoriev I.V."/>
            <person name="Spatafora J.W."/>
        </authorList>
    </citation>
    <scope>NUCLEOTIDE SEQUENCE [LARGE SCALE GENOMIC DNA]</scope>
    <source>
        <strain evidence="4 5">CBS 120377</strain>
    </source>
</reference>
<feature type="region of interest" description="Disordered" evidence="2">
    <location>
        <begin position="322"/>
        <end position="347"/>
    </location>
</feature>
<gene>
    <name evidence="4" type="ORF">LY89DRAFT_617265</name>
</gene>
<evidence type="ECO:0000313" key="4">
    <source>
        <dbReference type="EMBL" id="KUJ16197.1"/>
    </source>
</evidence>
<dbReference type="InterPro" id="IPR052616">
    <property type="entry name" value="SYO1-like"/>
</dbReference>
<dbReference type="SUPFAM" id="SSF48371">
    <property type="entry name" value="ARM repeat"/>
    <property type="match status" value="1"/>
</dbReference>
<feature type="compositionally biased region" description="Basic residues" evidence="2">
    <location>
        <begin position="1"/>
        <end position="11"/>
    </location>
</feature>
<evidence type="ECO:0000259" key="3">
    <source>
        <dbReference type="Pfam" id="PF25567"/>
    </source>
</evidence>